<dbReference type="AlphaFoldDB" id="A0A1V6S0L4"/>
<evidence type="ECO:0000259" key="7">
    <source>
        <dbReference type="Pfam" id="PF20684"/>
    </source>
</evidence>
<evidence type="ECO:0000256" key="2">
    <source>
        <dbReference type="ARBA" id="ARBA00022692"/>
    </source>
</evidence>
<evidence type="ECO:0000313" key="9">
    <source>
        <dbReference type="Proteomes" id="UP000191518"/>
    </source>
</evidence>
<keyword evidence="9" id="KW-1185">Reference proteome</keyword>
<dbReference type="PANTHER" id="PTHR33048:SF124">
    <property type="entry name" value="INTEGRAL MEMBRANE PROTEIN"/>
    <property type="match status" value="1"/>
</dbReference>
<dbReference type="EMBL" id="MDYP01000014">
    <property type="protein sequence ID" value="OQE07299.1"/>
    <property type="molecule type" value="Genomic_DNA"/>
</dbReference>
<gene>
    <name evidence="8" type="ORF">PENVUL_c014G06978</name>
</gene>
<dbReference type="InterPro" id="IPR049326">
    <property type="entry name" value="Rhodopsin_dom_fungi"/>
</dbReference>
<feature type="transmembrane region" description="Helical" evidence="6">
    <location>
        <begin position="189"/>
        <end position="209"/>
    </location>
</feature>
<feature type="transmembrane region" description="Helical" evidence="6">
    <location>
        <begin position="106"/>
        <end position="129"/>
    </location>
</feature>
<dbReference type="InterPro" id="IPR052337">
    <property type="entry name" value="SAT4-like"/>
</dbReference>
<keyword evidence="3 6" id="KW-1133">Transmembrane helix</keyword>
<evidence type="ECO:0000313" key="8">
    <source>
        <dbReference type="EMBL" id="OQE07299.1"/>
    </source>
</evidence>
<keyword evidence="2 6" id="KW-0812">Transmembrane</keyword>
<sequence>MPRNVGVVAPPPGVTADFDYSNPWLYNTNMGLISAGLILSSLCLVLRIYTKTKILRTFGWEDAFIVLAWIFSLGTQVTSIYGYQYSGVGIHMWNVTEEMLATYQKVILAAAVVYVPALAFAKMSLVFLYHRIMEKQEAYNWALHIISAVICGYSFALVFALIFACNAVAMTWDLSITEGTCISREGLYIATAVTNIVTDLALILLPIPLVVGLQMPGIQKVYLLLVFIIGCATVVTSILRLATLVPFLTASDITHDLAWPQLWINVEANLIVICPCLPSLRQLMRYHAPGWMGEAGSSARRYFTPNSASASRNRFKATGSRQLDEVALTENGGSTHSRSRIVKEVKWNVTEERLGKYSDGSAKRKPVEPFGYEI</sequence>
<comment type="similarity">
    <text evidence="5">Belongs to the SAT4 family.</text>
</comment>
<feature type="transmembrane region" description="Helical" evidence="6">
    <location>
        <begin position="262"/>
        <end position="280"/>
    </location>
</feature>
<name>A0A1V6S0L4_9EURO</name>
<dbReference type="STRING" id="29845.A0A1V6S0L4"/>
<comment type="caution">
    <text evidence="8">The sequence shown here is derived from an EMBL/GenBank/DDBJ whole genome shotgun (WGS) entry which is preliminary data.</text>
</comment>
<organism evidence="8 9">
    <name type="scientific">Penicillium vulpinum</name>
    <dbReference type="NCBI Taxonomy" id="29845"/>
    <lineage>
        <taxon>Eukaryota</taxon>
        <taxon>Fungi</taxon>
        <taxon>Dikarya</taxon>
        <taxon>Ascomycota</taxon>
        <taxon>Pezizomycotina</taxon>
        <taxon>Eurotiomycetes</taxon>
        <taxon>Eurotiomycetidae</taxon>
        <taxon>Eurotiales</taxon>
        <taxon>Aspergillaceae</taxon>
        <taxon>Penicillium</taxon>
    </lineage>
</organism>
<dbReference type="Pfam" id="PF20684">
    <property type="entry name" value="Fung_rhodopsin"/>
    <property type="match status" value="1"/>
</dbReference>
<comment type="subcellular location">
    <subcellularLocation>
        <location evidence="1">Membrane</location>
        <topology evidence="1">Multi-pass membrane protein</topology>
    </subcellularLocation>
</comment>
<feature type="transmembrane region" description="Helical" evidence="6">
    <location>
        <begin position="30"/>
        <end position="50"/>
    </location>
</feature>
<evidence type="ECO:0000256" key="3">
    <source>
        <dbReference type="ARBA" id="ARBA00022989"/>
    </source>
</evidence>
<keyword evidence="4 6" id="KW-0472">Membrane</keyword>
<reference evidence="9" key="1">
    <citation type="journal article" date="2017" name="Nat. Microbiol.">
        <title>Global analysis of biosynthetic gene clusters reveals vast potential of secondary metabolite production in Penicillium species.</title>
        <authorList>
            <person name="Nielsen J.C."/>
            <person name="Grijseels S."/>
            <person name="Prigent S."/>
            <person name="Ji B."/>
            <person name="Dainat J."/>
            <person name="Nielsen K.F."/>
            <person name="Frisvad J.C."/>
            <person name="Workman M."/>
            <person name="Nielsen J."/>
        </authorList>
    </citation>
    <scope>NUCLEOTIDE SEQUENCE [LARGE SCALE GENOMIC DNA]</scope>
    <source>
        <strain evidence="9">IBT 29486</strain>
    </source>
</reference>
<evidence type="ECO:0000256" key="6">
    <source>
        <dbReference type="SAM" id="Phobius"/>
    </source>
</evidence>
<feature type="domain" description="Rhodopsin" evidence="7">
    <location>
        <begin position="46"/>
        <end position="285"/>
    </location>
</feature>
<evidence type="ECO:0000256" key="5">
    <source>
        <dbReference type="ARBA" id="ARBA00038359"/>
    </source>
</evidence>
<evidence type="ECO:0000256" key="1">
    <source>
        <dbReference type="ARBA" id="ARBA00004141"/>
    </source>
</evidence>
<protein>
    <recommendedName>
        <fullName evidence="7">Rhodopsin domain-containing protein</fullName>
    </recommendedName>
</protein>
<dbReference type="PANTHER" id="PTHR33048">
    <property type="entry name" value="PTH11-LIKE INTEGRAL MEMBRANE PROTEIN (AFU_ORTHOLOGUE AFUA_5G11245)"/>
    <property type="match status" value="1"/>
</dbReference>
<dbReference type="GO" id="GO:0016020">
    <property type="term" value="C:membrane"/>
    <property type="evidence" value="ECO:0007669"/>
    <property type="project" value="UniProtKB-SubCell"/>
</dbReference>
<proteinExistence type="inferred from homology"/>
<feature type="transmembrane region" description="Helical" evidence="6">
    <location>
        <begin position="141"/>
        <end position="169"/>
    </location>
</feature>
<evidence type="ECO:0000256" key="4">
    <source>
        <dbReference type="ARBA" id="ARBA00023136"/>
    </source>
</evidence>
<feature type="transmembrane region" description="Helical" evidence="6">
    <location>
        <begin position="62"/>
        <end position="86"/>
    </location>
</feature>
<feature type="transmembrane region" description="Helical" evidence="6">
    <location>
        <begin position="221"/>
        <end position="242"/>
    </location>
</feature>
<dbReference type="Proteomes" id="UP000191518">
    <property type="component" value="Unassembled WGS sequence"/>
</dbReference>
<accession>A0A1V6S0L4</accession>